<dbReference type="EMBL" id="JARQZJ010000005">
    <property type="protein sequence ID" value="KAK9871352.1"/>
    <property type="molecule type" value="Genomic_DNA"/>
</dbReference>
<comment type="caution">
    <text evidence="2">The sequence shown here is derived from an EMBL/GenBank/DDBJ whole genome shotgun (WGS) entry which is preliminary data.</text>
</comment>
<evidence type="ECO:0000313" key="3">
    <source>
        <dbReference type="Proteomes" id="UP001431783"/>
    </source>
</evidence>
<keyword evidence="3" id="KW-1185">Reference proteome</keyword>
<evidence type="ECO:0008006" key="4">
    <source>
        <dbReference type="Google" id="ProtNLM"/>
    </source>
</evidence>
<protein>
    <recommendedName>
        <fullName evidence="4">Cytosolic carboxypeptidase N-terminal domain-containing protein</fullName>
    </recommendedName>
</protein>
<reference evidence="2 3" key="1">
    <citation type="submission" date="2023-03" db="EMBL/GenBank/DDBJ databases">
        <title>Genome insight into feeding habits of ladybird beetles.</title>
        <authorList>
            <person name="Li H.-S."/>
            <person name="Huang Y.-H."/>
            <person name="Pang H."/>
        </authorList>
    </citation>
    <scope>NUCLEOTIDE SEQUENCE [LARGE SCALE GENOMIC DNA]</scope>
    <source>
        <strain evidence="2">SYSU_2023b</strain>
        <tissue evidence="2">Whole body</tissue>
    </source>
</reference>
<gene>
    <name evidence="2" type="ORF">WA026_011618</name>
</gene>
<evidence type="ECO:0000256" key="1">
    <source>
        <dbReference type="ARBA" id="ARBA00001947"/>
    </source>
</evidence>
<dbReference type="Gene3D" id="2.60.40.3120">
    <property type="match status" value="1"/>
</dbReference>
<dbReference type="AlphaFoldDB" id="A0AAW1TTD1"/>
<dbReference type="Proteomes" id="UP001431783">
    <property type="component" value="Unassembled WGS sequence"/>
</dbReference>
<dbReference type="PANTHER" id="PTHR12756">
    <property type="entry name" value="CYTOSOLIC CARBOXYPEPTIDASE"/>
    <property type="match status" value="1"/>
</dbReference>
<name>A0AAW1TTD1_9CUCU</name>
<comment type="cofactor">
    <cofactor evidence="1">
        <name>Zn(2+)</name>
        <dbReference type="ChEBI" id="CHEBI:29105"/>
    </cofactor>
</comment>
<dbReference type="PANTHER" id="PTHR12756:SF12">
    <property type="entry name" value="CYTOSOLIC CARBOXYPEPTIDASE-LIKE PROTEIN 5"/>
    <property type="match status" value="1"/>
</dbReference>
<accession>A0AAW1TTD1</accession>
<dbReference type="InterPro" id="IPR050821">
    <property type="entry name" value="Cytosolic_carboxypeptidase"/>
</dbReference>
<sequence>MHLVMEDIYCSGVTFIRNFDSANLAKVELVPYDISVLSNTGSHSSASTRIIPEIPDFEFNIWTTPDCGGTEFENGNRTWFYFGLRANDSSLLIKLNIVDLNKQAKMYSQGMTPVYKVVPSRNGWDRIRDKPTYANEDEIFTLSFRYRTPDNPLP</sequence>
<evidence type="ECO:0000313" key="2">
    <source>
        <dbReference type="EMBL" id="KAK9871352.1"/>
    </source>
</evidence>
<organism evidence="2 3">
    <name type="scientific">Henosepilachna vigintioctopunctata</name>
    <dbReference type="NCBI Taxonomy" id="420089"/>
    <lineage>
        <taxon>Eukaryota</taxon>
        <taxon>Metazoa</taxon>
        <taxon>Ecdysozoa</taxon>
        <taxon>Arthropoda</taxon>
        <taxon>Hexapoda</taxon>
        <taxon>Insecta</taxon>
        <taxon>Pterygota</taxon>
        <taxon>Neoptera</taxon>
        <taxon>Endopterygota</taxon>
        <taxon>Coleoptera</taxon>
        <taxon>Polyphaga</taxon>
        <taxon>Cucujiformia</taxon>
        <taxon>Coccinelloidea</taxon>
        <taxon>Coccinellidae</taxon>
        <taxon>Epilachninae</taxon>
        <taxon>Epilachnini</taxon>
        <taxon>Henosepilachna</taxon>
    </lineage>
</organism>
<proteinExistence type="predicted"/>